<keyword evidence="4" id="KW-0378">Hydrolase</keyword>
<evidence type="ECO:0000259" key="8">
    <source>
        <dbReference type="PROSITE" id="PS50994"/>
    </source>
</evidence>
<dbReference type="InterPro" id="IPR013103">
    <property type="entry name" value="RVT_2"/>
</dbReference>
<evidence type="ECO:0000256" key="1">
    <source>
        <dbReference type="ARBA" id="ARBA00022670"/>
    </source>
</evidence>
<dbReference type="InterPro" id="IPR012337">
    <property type="entry name" value="RNaseH-like_sf"/>
</dbReference>
<feature type="region of interest" description="Disordered" evidence="6">
    <location>
        <begin position="943"/>
        <end position="973"/>
    </location>
</feature>
<organism evidence="9 10">
    <name type="scientific">Centaurea solstitialis</name>
    <name type="common">yellow star-thistle</name>
    <dbReference type="NCBI Taxonomy" id="347529"/>
    <lineage>
        <taxon>Eukaryota</taxon>
        <taxon>Viridiplantae</taxon>
        <taxon>Streptophyta</taxon>
        <taxon>Embryophyta</taxon>
        <taxon>Tracheophyta</taxon>
        <taxon>Spermatophyta</taxon>
        <taxon>Magnoliopsida</taxon>
        <taxon>eudicotyledons</taxon>
        <taxon>Gunneridae</taxon>
        <taxon>Pentapetalae</taxon>
        <taxon>asterids</taxon>
        <taxon>campanulids</taxon>
        <taxon>Asterales</taxon>
        <taxon>Asteraceae</taxon>
        <taxon>Carduoideae</taxon>
        <taxon>Cardueae</taxon>
        <taxon>Centaureinae</taxon>
        <taxon>Centaurea</taxon>
    </lineage>
</organism>
<keyword evidence="2" id="KW-0479">Metal-binding</keyword>
<dbReference type="InterPro" id="IPR043502">
    <property type="entry name" value="DNA/RNA_pol_sf"/>
</dbReference>
<sequence length="1523" mass="174612">MASTVTNTNNLSLRSILEKDKLIGSNFLDWERNLMIVLRHERKWYVLEEPLGEAPPANAPAAARNAHKKHSDDLLDVACLMLATMSPDLQAGLINTNAYDMIRQLRDMFQTQARTERYDATKAFNECKMIKGTSVSDHVMKMKRHLDHLERLGHPVPLQLATDTILNSLSDDYKPFVVNYNMNNMEKTIAELHSMLKTAELNMGTKGKTKDILMVKDGGMKKKNGHASTSKGKGPVQAIQSAPKKGKGKGKGKKVKPNKARTENRCFICNEVGHWRQNCPKRHEEGSYDQLLNNSYKRCRLKVAQIFDRVANIGRDPQLRLLLGNSHNFRVSVLLEEHSLVDHWWTNSRAIQFDPREPTKTQQEILSLKLRKDQSVKDHLMEMRRLFKCLTRLGYKMTQEELVYLMWYSLPKEICDTASAYMKEPKIDVATVHEDILASLEPKPAPADLMDTDWIDELGDLSCPECGSKDICEHSMNIDQIEIGLPDAPGIFMIDCLIISYESWVIDTGSGNHICNHLQGFNRRKILRKDHSNLRVGEGTTLVAEAVGSYSLSLPSGLVLELENCYYVPKMIKNIISFDLLVDQGFYYKYDYKMFSVFKNDIFYFKATPVNGLYTVNLQDDNKEIYHISKRSKDIEDQTYLWHCRLGHINKKRIETLLKGGFLGTFDYKPFENCESCLSGKMTKQPFNKENERATDLLEIIHTDVCGPFSHVARGGYRYFITFSDDFSRYGYVYLMRHKSESFERFREYHNEVQNQLDRKIKFLRSDRGGEYLSDEFDNHLTECGIVSQLTPPYTPQMNGVSERRNRTLLDMVRSMMCRSTLQMSFWGHALETAAHILNRAPTKSVEKTPYELWKGKKPNMSFLRIWGCEVYVKRPTLEKLKPKSDKCIFVGYPRTTVGYYFYNPGENKVFVARNGKFLEEKFLSSGNTRKDVDLQIVDEDTTPTVEPENQHENVEPQSESIEEVQTQDLRRSSRVIQEPDRYLGFLITQSNGDLNEPVSYGEAVLGSESEQWQEAMKAEMQSMYDNQVWELEDLPQHCKVVGHKWVFKKKTDMDGNVHTYKARLVAKGFTQTHGIDYDETFSPVSMLKSIRILLAISAYFNYEIWQMDVKTAFLNRKLTEDVYMQQPEGFVDPKNPNKVCKLLKSIYGLKQASRSWNLHFDERIKEFGFAKSEFEPCVYTKFSGSIVTFLVLYVDDILLIGNNVPTLQSVKNWLSKCFQMKDLGEAAYILGIKIYRNRSKRLIGLSQSTYIDKILKKFKMDESKKGFIPMQHGIVLSKTQCPVSSQDQDKMKSVPYASAIGSIMYAMLCTRPDVAYSVSVTSRYQQNPGEPHWVAVKNILKYLRRTKDMFLVFGGSEDEISVTGYSDASFQTDRDDFRSQSGYVFTLNGGAISWKSSKQDTIVDSTIEAEYIAASDAAKEAVWLKNFLSDLRVVASVSRPIDIFCDNSGAVAQAKEPREHHKSRHVLRKYHLIREIIGRGDVRICKVPTEENVADPLPKPLARVKHEAHASSIGMQYLDASS</sequence>
<dbReference type="InterPro" id="IPR057670">
    <property type="entry name" value="SH3_retrovirus"/>
</dbReference>
<keyword evidence="3" id="KW-0064">Aspartyl protease</keyword>
<dbReference type="PROSITE" id="PS50158">
    <property type="entry name" value="ZF_CCHC"/>
    <property type="match status" value="1"/>
</dbReference>
<protein>
    <recommendedName>
        <fullName evidence="11">Polyprotein</fullName>
    </recommendedName>
</protein>
<dbReference type="InterPro" id="IPR036397">
    <property type="entry name" value="RNaseH_sf"/>
</dbReference>
<accession>A0AA38WMZ9</accession>
<dbReference type="GO" id="GO:0006508">
    <property type="term" value="P:proteolysis"/>
    <property type="evidence" value="ECO:0007669"/>
    <property type="project" value="UniProtKB-KW"/>
</dbReference>
<feature type="compositionally biased region" description="Basic residues" evidence="6">
    <location>
        <begin position="244"/>
        <end position="259"/>
    </location>
</feature>
<dbReference type="Pfam" id="PF14223">
    <property type="entry name" value="Retrotran_gag_2"/>
    <property type="match status" value="1"/>
</dbReference>
<dbReference type="GO" id="GO:0003676">
    <property type="term" value="F:nucleic acid binding"/>
    <property type="evidence" value="ECO:0007669"/>
    <property type="project" value="InterPro"/>
</dbReference>
<dbReference type="InterPro" id="IPR036875">
    <property type="entry name" value="Znf_CCHC_sf"/>
</dbReference>
<evidence type="ECO:0000256" key="3">
    <source>
        <dbReference type="ARBA" id="ARBA00022750"/>
    </source>
</evidence>
<feature type="domain" description="Integrase catalytic" evidence="8">
    <location>
        <begin position="682"/>
        <end position="858"/>
    </location>
</feature>
<dbReference type="Pfam" id="PF25597">
    <property type="entry name" value="SH3_retrovirus"/>
    <property type="match status" value="1"/>
</dbReference>
<evidence type="ECO:0000313" key="10">
    <source>
        <dbReference type="Proteomes" id="UP001172457"/>
    </source>
</evidence>
<keyword evidence="1" id="KW-0645">Protease</keyword>
<dbReference type="Gene3D" id="3.30.420.10">
    <property type="entry name" value="Ribonuclease H-like superfamily/Ribonuclease H"/>
    <property type="match status" value="1"/>
</dbReference>
<evidence type="ECO:0000256" key="6">
    <source>
        <dbReference type="SAM" id="MobiDB-lite"/>
    </source>
</evidence>
<evidence type="ECO:0000256" key="4">
    <source>
        <dbReference type="ARBA" id="ARBA00022801"/>
    </source>
</evidence>
<dbReference type="PROSITE" id="PS50994">
    <property type="entry name" value="INTEGRASE"/>
    <property type="match status" value="1"/>
</dbReference>
<dbReference type="InterPro" id="IPR039537">
    <property type="entry name" value="Retrotran_Ty1/copia-like"/>
</dbReference>
<dbReference type="SUPFAM" id="SSF56672">
    <property type="entry name" value="DNA/RNA polymerases"/>
    <property type="match status" value="1"/>
</dbReference>
<evidence type="ECO:0000259" key="7">
    <source>
        <dbReference type="PROSITE" id="PS50158"/>
    </source>
</evidence>
<dbReference type="EMBL" id="JARYMX010000003">
    <property type="protein sequence ID" value="KAJ9555679.1"/>
    <property type="molecule type" value="Genomic_DNA"/>
</dbReference>
<gene>
    <name evidence="9" type="ORF">OSB04_010293</name>
</gene>
<dbReference type="SUPFAM" id="SSF57756">
    <property type="entry name" value="Retrovirus zinc finger-like domains"/>
    <property type="match status" value="1"/>
</dbReference>
<dbReference type="PANTHER" id="PTHR42648">
    <property type="entry name" value="TRANSPOSASE, PUTATIVE-RELATED"/>
    <property type="match status" value="1"/>
</dbReference>
<proteinExistence type="predicted"/>
<feature type="region of interest" description="Disordered" evidence="6">
    <location>
        <begin position="221"/>
        <end position="259"/>
    </location>
</feature>
<dbReference type="InterPro" id="IPR001584">
    <property type="entry name" value="Integrase_cat-core"/>
</dbReference>
<dbReference type="Pfam" id="PF07727">
    <property type="entry name" value="RVT_2"/>
    <property type="match status" value="1"/>
</dbReference>
<evidence type="ECO:0000256" key="5">
    <source>
        <dbReference type="PROSITE-ProRule" id="PRU00047"/>
    </source>
</evidence>
<dbReference type="GO" id="GO:0015074">
    <property type="term" value="P:DNA integration"/>
    <property type="evidence" value="ECO:0007669"/>
    <property type="project" value="InterPro"/>
</dbReference>
<evidence type="ECO:0000256" key="2">
    <source>
        <dbReference type="ARBA" id="ARBA00022723"/>
    </source>
</evidence>
<evidence type="ECO:0000313" key="9">
    <source>
        <dbReference type="EMBL" id="KAJ9555679.1"/>
    </source>
</evidence>
<dbReference type="CDD" id="cd09272">
    <property type="entry name" value="RNase_HI_RT_Ty1"/>
    <property type="match status" value="1"/>
</dbReference>
<dbReference type="InterPro" id="IPR001878">
    <property type="entry name" value="Znf_CCHC"/>
</dbReference>
<dbReference type="Pfam" id="PF00665">
    <property type="entry name" value="rve"/>
    <property type="match status" value="1"/>
</dbReference>
<dbReference type="Pfam" id="PF13976">
    <property type="entry name" value="gag_pre-integrs"/>
    <property type="match status" value="1"/>
</dbReference>
<dbReference type="SMART" id="SM00343">
    <property type="entry name" value="ZnF_C2HC"/>
    <property type="match status" value="1"/>
</dbReference>
<feature type="compositionally biased region" description="Polar residues" evidence="6">
    <location>
        <begin position="956"/>
        <end position="968"/>
    </location>
</feature>
<name>A0AA38WMZ9_9ASTR</name>
<keyword evidence="5" id="KW-0863">Zinc-finger</keyword>
<dbReference type="Gene3D" id="4.10.60.10">
    <property type="entry name" value="Zinc finger, CCHC-type"/>
    <property type="match status" value="1"/>
</dbReference>
<reference evidence="9" key="1">
    <citation type="submission" date="2023-03" db="EMBL/GenBank/DDBJ databases">
        <title>Chromosome-scale reference genome and RAD-based genetic map of yellow starthistle (Centaurea solstitialis) reveal putative structural variation and QTLs associated with invader traits.</title>
        <authorList>
            <person name="Reatini B."/>
            <person name="Cang F.A."/>
            <person name="Jiang Q."/>
            <person name="Mckibben M.T.W."/>
            <person name="Barker M.S."/>
            <person name="Rieseberg L.H."/>
            <person name="Dlugosch K.M."/>
        </authorList>
    </citation>
    <scope>NUCLEOTIDE SEQUENCE</scope>
    <source>
        <strain evidence="9">CAN-66</strain>
        <tissue evidence="9">Leaf</tissue>
    </source>
</reference>
<dbReference type="InterPro" id="IPR025724">
    <property type="entry name" value="GAG-pre-integrase_dom"/>
</dbReference>
<feature type="domain" description="CCHC-type" evidence="7">
    <location>
        <begin position="265"/>
        <end position="281"/>
    </location>
</feature>
<dbReference type="Proteomes" id="UP001172457">
    <property type="component" value="Chromosome 3"/>
</dbReference>
<evidence type="ECO:0008006" key="11">
    <source>
        <dbReference type="Google" id="ProtNLM"/>
    </source>
</evidence>
<dbReference type="InterPro" id="IPR054722">
    <property type="entry name" value="PolX-like_BBD"/>
</dbReference>
<dbReference type="PANTHER" id="PTHR42648:SF27">
    <property type="entry name" value="RNA-DIRECTED DNA POLYMERASE"/>
    <property type="match status" value="1"/>
</dbReference>
<keyword evidence="5" id="KW-0862">Zinc</keyword>
<dbReference type="Pfam" id="PF22936">
    <property type="entry name" value="Pol_BBD"/>
    <property type="match status" value="1"/>
</dbReference>
<dbReference type="SUPFAM" id="SSF53098">
    <property type="entry name" value="Ribonuclease H-like"/>
    <property type="match status" value="1"/>
</dbReference>
<keyword evidence="10" id="KW-1185">Reference proteome</keyword>
<dbReference type="GO" id="GO:0008270">
    <property type="term" value="F:zinc ion binding"/>
    <property type="evidence" value="ECO:0007669"/>
    <property type="project" value="UniProtKB-KW"/>
</dbReference>
<comment type="caution">
    <text evidence="9">The sequence shown here is derived from an EMBL/GenBank/DDBJ whole genome shotgun (WGS) entry which is preliminary data.</text>
</comment>
<dbReference type="GO" id="GO:0004190">
    <property type="term" value="F:aspartic-type endopeptidase activity"/>
    <property type="evidence" value="ECO:0007669"/>
    <property type="project" value="UniProtKB-KW"/>
</dbReference>